<comment type="caution">
    <text evidence="2">The sequence shown here is derived from an EMBL/GenBank/DDBJ whole genome shotgun (WGS) entry which is preliminary data.</text>
</comment>
<dbReference type="RefSeq" id="WP_003890751.1">
    <property type="nucleotide sequence ID" value="NZ_ANBO01000001.1"/>
</dbReference>
<evidence type="ECO:0000313" key="3">
    <source>
        <dbReference type="Proteomes" id="UP000325690"/>
    </source>
</evidence>
<dbReference type="GO" id="GO:0043024">
    <property type="term" value="F:ribosomal small subunit binding"/>
    <property type="evidence" value="ECO:0007669"/>
    <property type="project" value="TreeGrafter"/>
</dbReference>
<dbReference type="Pfam" id="PF16321">
    <property type="entry name" value="Ribosom_S30AE_C"/>
    <property type="match status" value="2"/>
</dbReference>
<dbReference type="PANTHER" id="PTHR33231">
    <property type="entry name" value="30S RIBOSOMAL PROTEIN"/>
    <property type="match status" value="1"/>
</dbReference>
<sequence length="252" mass="27891">MVSSTDSTTEVIVTTRGHLPGAAEYARERISDVLAQTGKRVLQARVKLTRHGEPSETNPVIAQANIDVDGRLIRAQVEGSSVREAVDQLEARLKRRLHDIAGPREARRHAEHRAARQFPRIPMEERQIVRHKSVAPSECTIDEAVWDLELLDYDFYLFVEEGSGIAGVLYHDGESGYRLAQVNPATENEHAPSVAPVSLSPAPAPTLSLDDAKERLEIIGLPFLFFIDAEQGRASVLHLRYDGNYGLISLAD</sequence>
<dbReference type="SUPFAM" id="SSF69754">
    <property type="entry name" value="Ribosome binding protein Y (YfiA homologue)"/>
    <property type="match status" value="1"/>
</dbReference>
<organism evidence="2 3">
    <name type="scientific">Mycolicibacterium phlei DSM 43239 = CCUG 21000</name>
    <dbReference type="NCBI Taxonomy" id="1226750"/>
    <lineage>
        <taxon>Bacteria</taxon>
        <taxon>Bacillati</taxon>
        <taxon>Actinomycetota</taxon>
        <taxon>Actinomycetes</taxon>
        <taxon>Mycobacteriales</taxon>
        <taxon>Mycobacteriaceae</taxon>
        <taxon>Mycolicibacterium</taxon>
    </lineage>
</organism>
<evidence type="ECO:0000259" key="1">
    <source>
        <dbReference type="Pfam" id="PF16321"/>
    </source>
</evidence>
<reference evidence="2 3" key="1">
    <citation type="submission" date="2012-10" db="EMBL/GenBank/DDBJ databases">
        <title>The draft sequence of the Mycobacterium pheli genome.</title>
        <authorList>
            <person name="Pettersson B.M.F."/>
            <person name="Das S."/>
            <person name="Dasgupta S."/>
            <person name="Bhattacharya A."/>
            <person name="Kirsebom L.A."/>
        </authorList>
    </citation>
    <scope>NUCLEOTIDE SEQUENCE [LARGE SCALE GENOMIC DNA]</scope>
    <source>
        <strain evidence="2 3">CCUG 21000</strain>
    </source>
</reference>
<dbReference type="Proteomes" id="UP000325690">
    <property type="component" value="Unassembled WGS sequence"/>
</dbReference>
<accession>A0A5N5VH98</accession>
<feature type="domain" description="Sigma 54 modulation/S30EA ribosomal protein C-terminal" evidence="1">
    <location>
        <begin position="124"/>
        <end position="179"/>
    </location>
</feature>
<dbReference type="PANTHER" id="PTHR33231:SF1">
    <property type="entry name" value="30S RIBOSOMAL PROTEIN"/>
    <property type="match status" value="1"/>
</dbReference>
<name>A0A5N5VH98_MYCPH</name>
<dbReference type="GO" id="GO:0045900">
    <property type="term" value="P:negative regulation of translational elongation"/>
    <property type="evidence" value="ECO:0007669"/>
    <property type="project" value="TreeGrafter"/>
</dbReference>
<feature type="domain" description="Sigma 54 modulation/S30EA ribosomal protein C-terminal" evidence="1">
    <location>
        <begin position="203"/>
        <end position="247"/>
    </location>
</feature>
<gene>
    <name evidence="2" type="ORF">MPHL21000_02955</name>
</gene>
<dbReference type="Gene3D" id="3.30.160.100">
    <property type="entry name" value="Ribosome hibernation promotion factor-like"/>
    <property type="match status" value="1"/>
</dbReference>
<dbReference type="EMBL" id="ANBP01000001">
    <property type="protein sequence ID" value="KAB7760000.1"/>
    <property type="molecule type" value="Genomic_DNA"/>
</dbReference>
<dbReference type="InterPro" id="IPR038416">
    <property type="entry name" value="Ribosom_S30AE_C_sf"/>
</dbReference>
<dbReference type="InterPro" id="IPR036567">
    <property type="entry name" value="RHF-like"/>
</dbReference>
<proteinExistence type="predicted"/>
<evidence type="ECO:0000313" key="2">
    <source>
        <dbReference type="EMBL" id="KAB7760000.1"/>
    </source>
</evidence>
<dbReference type="Gene3D" id="3.30.505.50">
    <property type="entry name" value="Sigma 54 modulation/S30EA ribosomal protein, C-terminal domain"/>
    <property type="match status" value="2"/>
</dbReference>
<dbReference type="GO" id="GO:0022627">
    <property type="term" value="C:cytosolic small ribosomal subunit"/>
    <property type="evidence" value="ECO:0007669"/>
    <property type="project" value="TreeGrafter"/>
</dbReference>
<protein>
    <submittedName>
        <fullName evidence="2">Ribosome-associated protein</fullName>
    </submittedName>
</protein>
<dbReference type="GeneID" id="74304580"/>
<dbReference type="InterPro" id="IPR050574">
    <property type="entry name" value="HPF/YfiA_ribosome-assoc"/>
</dbReference>
<dbReference type="InterPro" id="IPR032528">
    <property type="entry name" value="Ribosom_S30AE_C"/>
</dbReference>
<dbReference type="AlphaFoldDB" id="A0A5N5VH98"/>
<keyword evidence="3" id="KW-1185">Reference proteome</keyword>